<dbReference type="HOGENOM" id="CLU_1795798_0_0_1"/>
<dbReference type="AlphaFoldDB" id="H2YEB8"/>
<dbReference type="Proteomes" id="UP000007875">
    <property type="component" value="Unassembled WGS sequence"/>
</dbReference>
<protein>
    <submittedName>
        <fullName evidence="1">Uncharacterized protein</fullName>
    </submittedName>
</protein>
<dbReference type="SUPFAM" id="SSF52540">
    <property type="entry name" value="P-loop containing nucleoside triphosphate hydrolases"/>
    <property type="match status" value="1"/>
</dbReference>
<dbReference type="Ensembl" id="ENSCSAVT00000003722.1">
    <property type="protein sequence ID" value="ENSCSAVP00000003666.1"/>
    <property type="gene ID" value="ENSCSAVG00000002176.1"/>
</dbReference>
<keyword evidence="2" id="KW-1185">Reference proteome</keyword>
<reference evidence="2" key="1">
    <citation type="submission" date="2003-08" db="EMBL/GenBank/DDBJ databases">
        <authorList>
            <person name="Birren B."/>
            <person name="Nusbaum C."/>
            <person name="Abebe A."/>
            <person name="Abouelleil A."/>
            <person name="Adekoya E."/>
            <person name="Ait-zahra M."/>
            <person name="Allen N."/>
            <person name="Allen T."/>
            <person name="An P."/>
            <person name="Anderson M."/>
            <person name="Anderson S."/>
            <person name="Arachchi H."/>
            <person name="Armbruster J."/>
            <person name="Bachantsang P."/>
            <person name="Baldwin J."/>
            <person name="Barry A."/>
            <person name="Bayul T."/>
            <person name="Blitshsteyn B."/>
            <person name="Bloom T."/>
            <person name="Blye J."/>
            <person name="Boguslavskiy L."/>
            <person name="Borowsky M."/>
            <person name="Boukhgalter B."/>
            <person name="Brunache A."/>
            <person name="Butler J."/>
            <person name="Calixte N."/>
            <person name="Calvo S."/>
            <person name="Camarata J."/>
            <person name="Campo K."/>
            <person name="Chang J."/>
            <person name="Cheshatsang Y."/>
            <person name="Citroen M."/>
            <person name="Collymore A."/>
            <person name="Considine T."/>
            <person name="Cook A."/>
            <person name="Cooke P."/>
            <person name="Corum B."/>
            <person name="Cuomo C."/>
            <person name="David R."/>
            <person name="Dawoe T."/>
            <person name="Degray S."/>
            <person name="Dodge S."/>
            <person name="Dooley K."/>
            <person name="Dorje P."/>
            <person name="Dorjee K."/>
            <person name="Dorris L."/>
            <person name="Duffey N."/>
            <person name="Dupes A."/>
            <person name="Elkins T."/>
            <person name="Engels R."/>
            <person name="Erickson J."/>
            <person name="Farina A."/>
            <person name="Faro S."/>
            <person name="Ferreira P."/>
            <person name="Fischer H."/>
            <person name="Fitzgerald M."/>
            <person name="Foley K."/>
            <person name="Gage D."/>
            <person name="Galagan J."/>
            <person name="Gearin G."/>
            <person name="Gnerre S."/>
            <person name="Gnirke A."/>
            <person name="Goyette A."/>
            <person name="Graham J."/>
            <person name="Grandbois E."/>
            <person name="Gyaltsen K."/>
            <person name="Hafez N."/>
            <person name="Hagopian D."/>
            <person name="Hagos B."/>
            <person name="Hall J."/>
            <person name="Hatcher B."/>
            <person name="Heller A."/>
            <person name="Higgins H."/>
            <person name="Honan T."/>
            <person name="Horn A."/>
            <person name="Houde N."/>
            <person name="Hughes L."/>
            <person name="Hulme W."/>
            <person name="Husby E."/>
            <person name="Iliev I."/>
            <person name="Jaffe D."/>
            <person name="Jones C."/>
            <person name="Kamal M."/>
            <person name="Kamat A."/>
            <person name="Kamvysselis M."/>
            <person name="Karlsson E."/>
            <person name="Kells C."/>
            <person name="Kieu A."/>
            <person name="Kisner P."/>
            <person name="Kodira C."/>
            <person name="Kulbokas E."/>
            <person name="Labutti K."/>
            <person name="Lama D."/>
            <person name="Landers T."/>
            <person name="Leger J."/>
            <person name="Levine S."/>
            <person name="Lewis D."/>
            <person name="Lewis T."/>
            <person name="Lindblad-toh K."/>
            <person name="Liu X."/>
            <person name="Lokyitsang T."/>
            <person name="Lokyitsang Y."/>
            <person name="Lucien O."/>
            <person name="Lui A."/>
            <person name="Ma L.J."/>
            <person name="Mabbitt R."/>
            <person name="Macdonald J."/>
            <person name="Maclean C."/>
            <person name="Major J."/>
            <person name="Manning J."/>
            <person name="Marabella R."/>
            <person name="Maru K."/>
            <person name="Matthews C."/>
            <person name="Mauceli E."/>
            <person name="Mccarthy M."/>
            <person name="Mcdonough S."/>
            <person name="Mcghee T."/>
            <person name="Meldrim J."/>
            <person name="Meneus L."/>
            <person name="Mesirov J."/>
            <person name="Mihalev A."/>
            <person name="Mihova T."/>
            <person name="Mikkelsen T."/>
            <person name="Mlenga V."/>
            <person name="Moru K."/>
            <person name="Mozes J."/>
            <person name="Mulrain L."/>
            <person name="Munson G."/>
            <person name="Naylor J."/>
            <person name="Newes C."/>
            <person name="Nguyen C."/>
            <person name="Nguyen N."/>
            <person name="Nguyen T."/>
            <person name="Nicol R."/>
            <person name="Nielsen C."/>
            <person name="Nizzari M."/>
            <person name="Norbu C."/>
            <person name="Norbu N."/>
            <person name="O'donnell P."/>
            <person name="Okoawo O."/>
            <person name="O'leary S."/>
            <person name="Omotosho B."/>
            <person name="O'neill K."/>
            <person name="Osman S."/>
            <person name="Parker S."/>
            <person name="Perrin D."/>
            <person name="Phunkhang P."/>
            <person name="Piqani B."/>
            <person name="Purcell S."/>
            <person name="Rachupka T."/>
            <person name="Ramasamy U."/>
            <person name="Rameau R."/>
            <person name="Ray V."/>
            <person name="Raymond C."/>
            <person name="Retta R."/>
            <person name="Richardson S."/>
            <person name="Rise C."/>
            <person name="Rodriguez J."/>
            <person name="Rogers J."/>
            <person name="Rogov P."/>
            <person name="Rutman M."/>
            <person name="Schupbach R."/>
            <person name="Seaman C."/>
            <person name="Settipalli S."/>
            <person name="Sharpe T."/>
            <person name="Sheridan J."/>
            <person name="Sherpa N."/>
            <person name="Shi J."/>
            <person name="Smirnov S."/>
            <person name="Smith C."/>
            <person name="Sougnez C."/>
            <person name="Spencer B."/>
            <person name="Stalker J."/>
            <person name="Stange-thomann N."/>
            <person name="Stavropoulos S."/>
            <person name="Stetson K."/>
            <person name="Stone C."/>
            <person name="Stone S."/>
            <person name="Stubbs M."/>
            <person name="Talamas J."/>
            <person name="Tchuinga P."/>
            <person name="Tenzing P."/>
            <person name="Tesfaye S."/>
            <person name="Theodore J."/>
            <person name="Thoulutsang Y."/>
            <person name="Topham K."/>
            <person name="Towey S."/>
            <person name="Tsamla T."/>
            <person name="Tsomo N."/>
            <person name="Vallee D."/>
            <person name="Vassiliev H."/>
            <person name="Venkataraman V."/>
            <person name="Vinson J."/>
            <person name="Vo A."/>
            <person name="Wade C."/>
            <person name="Wang S."/>
            <person name="Wangchuk T."/>
            <person name="Wangdi T."/>
            <person name="Whittaker C."/>
            <person name="Wilkinson J."/>
            <person name="Wu Y."/>
            <person name="Wyman D."/>
            <person name="Yadav S."/>
            <person name="Yang S."/>
            <person name="Yang X."/>
            <person name="Yeager S."/>
            <person name="Yee E."/>
            <person name="Young G."/>
            <person name="Zainoun J."/>
            <person name="Zembeck L."/>
            <person name="Zimmer A."/>
            <person name="Zody M."/>
            <person name="Lander E."/>
        </authorList>
    </citation>
    <scope>NUCLEOTIDE SEQUENCE [LARGE SCALE GENOMIC DNA]</scope>
</reference>
<evidence type="ECO:0000313" key="2">
    <source>
        <dbReference type="Proteomes" id="UP000007875"/>
    </source>
</evidence>
<reference evidence="1" key="2">
    <citation type="submission" date="2025-08" db="UniProtKB">
        <authorList>
            <consortium name="Ensembl"/>
        </authorList>
    </citation>
    <scope>IDENTIFICATION</scope>
</reference>
<sequence>MLGDNGTGKHVFKKKFAEFFPSGIIHVGGREFRVTFEPNHRSHCDIVVYCYASNNLHSLQNIPTKWIKKHQKYARRSTESTVILCFLHATYDAVLNEGRSFAIQNYLHHHVFPISNEARAEQKRVYEAIFTFASLSMVEPMLVS</sequence>
<organism evidence="1 2">
    <name type="scientific">Ciona savignyi</name>
    <name type="common">Pacific transparent sea squirt</name>
    <dbReference type="NCBI Taxonomy" id="51511"/>
    <lineage>
        <taxon>Eukaryota</taxon>
        <taxon>Metazoa</taxon>
        <taxon>Chordata</taxon>
        <taxon>Tunicata</taxon>
        <taxon>Ascidiacea</taxon>
        <taxon>Phlebobranchia</taxon>
        <taxon>Cionidae</taxon>
        <taxon>Ciona</taxon>
    </lineage>
</organism>
<name>H2YEB8_CIOSA</name>
<dbReference type="InterPro" id="IPR027417">
    <property type="entry name" value="P-loop_NTPase"/>
</dbReference>
<reference evidence="1" key="3">
    <citation type="submission" date="2025-09" db="UniProtKB">
        <authorList>
            <consortium name="Ensembl"/>
        </authorList>
    </citation>
    <scope>IDENTIFICATION</scope>
</reference>
<accession>H2YEB8</accession>
<dbReference type="InParanoid" id="H2YEB8"/>
<evidence type="ECO:0000313" key="1">
    <source>
        <dbReference type="Ensembl" id="ENSCSAVP00000003666.1"/>
    </source>
</evidence>
<proteinExistence type="predicted"/>